<keyword evidence="4" id="KW-0805">Transcription regulation</keyword>
<evidence type="ECO:0000256" key="3">
    <source>
        <dbReference type="ARBA" id="ARBA00022833"/>
    </source>
</evidence>
<evidence type="ECO:0000256" key="6">
    <source>
        <dbReference type="ARBA" id="ARBA00023163"/>
    </source>
</evidence>
<keyword evidence="7" id="KW-0539">Nucleus</keyword>
<organism evidence="10 11">
    <name type="scientific">Ogataea haglerorum</name>
    <dbReference type="NCBI Taxonomy" id="1937702"/>
    <lineage>
        <taxon>Eukaryota</taxon>
        <taxon>Fungi</taxon>
        <taxon>Dikarya</taxon>
        <taxon>Ascomycota</taxon>
        <taxon>Saccharomycotina</taxon>
        <taxon>Pichiomycetes</taxon>
        <taxon>Pichiales</taxon>
        <taxon>Pichiaceae</taxon>
        <taxon>Ogataea</taxon>
    </lineage>
</organism>
<dbReference type="Proteomes" id="UP000738402">
    <property type="component" value="Unassembled WGS sequence"/>
</dbReference>
<dbReference type="GO" id="GO:0045944">
    <property type="term" value="P:positive regulation of transcription by RNA polymerase II"/>
    <property type="evidence" value="ECO:0007669"/>
    <property type="project" value="TreeGrafter"/>
</dbReference>
<dbReference type="PROSITE" id="PS50048">
    <property type="entry name" value="ZN2_CY6_FUNGAL_2"/>
    <property type="match status" value="1"/>
</dbReference>
<evidence type="ECO:0000256" key="5">
    <source>
        <dbReference type="ARBA" id="ARBA00023125"/>
    </source>
</evidence>
<sequence length="797" mass="84829">MESFPTLLTPQTDINSTSPAPVQIKDKKGRSTSCYLCQKRKQKCDQRSPSCTNCVKSQTTCVQPPRYGTSNKTNVKSETAVEVQENPAAGAHRRAPAVAEPVQGHAGQAVRRVLHGARREVRPLDAGRAEAQRIFQKRADFRHRPETLETACRHILCAAAVQVPDAQRAGPAQLPERLLQQRGAEGCGRLPLQLCKDVSGVHAELDAARDDGQVQGPGAAALLLGRAAPHPHVRERARHAEDRAAGADHVQPDPQRQGQQRRVRRRAAGDAAVHQAAAAQDQQLPERESCQARPADAAVLVLLSAREGHSDRHLQAVRPERAPDGRGPPDVRVRAVPRAAPEGQAFHQPDHQDSSHRGAVHRGAQYSREHLDHHQGPAACGRAVFPAAAGLAQRVPRLQQGHRERDSEHLLLPVCAEPDPAVSGAARPGGPSFQGVPGRRGPDLPEHQGVPPEDRARPLGHQHPHRIHRRGHADLLSVVAQKPRRYAPQAARRRQEAHAAGRVGGAVRRARRPARVLRVAVRDVRAHQVRALVSRDVRGADDRHDRQPDSAVRAGLVGGGAGAAERDAAGHGAQTAPALHRRVGAQHEADRRGSTRGGGAVAAARPAHEKHDPKGPEPPADPLAAAAAAGDVVAVEPAQHRQPVPSTADGVAAAGVASATAQSAATRKRVQPAAAVGTAAGRPNHAGAQHPRDDAVCRPDHSHDQQHLRLDGRERAADPADGAGDAAGRQQTGQRGVAAAGLRRVLRAARGPAVVAVAERPARRRGRFRVPALAAATSVHRATRSYINISAANDRIN</sequence>
<evidence type="ECO:0000313" key="11">
    <source>
        <dbReference type="Proteomes" id="UP000738402"/>
    </source>
</evidence>
<dbReference type="CDD" id="cd00067">
    <property type="entry name" value="GAL4"/>
    <property type="match status" value="1"/>
</dbReference>
<gene>
    <name evidence="10" type="ORF">KL933_005097</name>
</gene>
<dbReference type="GO" id="GO:0043565">
    <property type="term" value="F:sequence-specific DNA binding"/>
    <property type="evidence" value="ECO:0007669"/>
    <property type="project" value="TreeGrafter"/>
</dbReference>
<dbReference type="PANTHER" id="PTHR47782">
    <property type="entry name" value="ZN(II)2CYS6 TRANSCRIPTION FACTOR (EUROFUNG)-RELATED"/>
    <property type="match status" value="1"/>
</dbReference>
<evidence type="ECO:0000259" key="9">
    <source>
        <dbReference type="PROSITE" id="PS50048"/>
    </source>
</evidence>
<evidence type="ECO:0000256" key="8">
    <source>
        <dbReference type="SAM" id="MobiDB-lite"/>
    </source>
</evidence>
<feature type="compositionally biased region" description="Polar residues" evidence="8">
    <location>
        <begin position="1"/>
        <end position="20"/>
    </location>
</feature>
<dbReference type="Gene3D" id="4.10.240.10">
    <property type="entry name" value="Zn(2)-C6 fungal-type DNA-binding domain"/>
    <property type="match status" value="1"/>
</dbReference>
<dbReference type="SMART" id="SM00066">
    <property type="entry name" value="GAL4"/>
    <property type="match status" value="1"/>
</dbReference>
<feature type="region of interest" description="Disordered" evidence="8">
    <location>
        <begin position="231"/>
        <end position="291"/>
    </location>
</feature>
<dbReference type="InterPro" id="IPR001138">
    <property type="entry name" value="Zn2Cys6_DnaBD"/>
</dbReference>
<feature type="region of interest" description="Disordered" evidence="8">
    <location>
        <begin position="1"/>
        <end position="25"/>
    </location>
</feature>
<feature type="compositionally biased region" description="Basic and acidic residues" evidence="8">
    <location>
        <begin position="690"/>
        <end position="718"/>
    </location>
</feature>
<keyword evidence="5" id="KW-0238">DNA-binding</keyword>
<dbReference type="GO" id="GO:0005634">
    <property type="term" value="C:nucleus"/>
    <property type="evidence" value="ECO:0007669"/>
    <property type="project" value="UniProtKB-SubCell"/>
</dbReference>
<feature type="compositionally biased region" description="Basic and acidic residues" evidence="8">
    <location>
        <begin position="537"/>
        <end position="548"/>
    </location>
</feature>
<feature type="compositionally biased region" description="Low complexity" evidence="8">
    <location>
        <begin position="269"/>
        <end position="283"/>
    </location>
</feature>
<keyword evidence="3" id="KW-0862">Zinc</keyword>
<dbReference type="PANTHER" id="PTHR47782:SF12">
    <property type="entry name" value="ZN(II)2CYS6 TRANSCRIPTION FACTOR (EUROFUNG)"/>
    <property type="match status" value="1"/>
</dbReference>
<accession>A0AAN6D233</accession>
<feature type="compositionally biased region" description="Basic and acidic residues" evidence="8">
    <location>
        <begin position="232"/>
        <end position="246"/>
    </location>
</feature>
<feature type="region of interest" description="Disordered" evidence="8">
    <location>
        <begin position="421"/>
        <end position="467"/>
    </location>
</feature>
<dbReference type="GO" id="GO:0000981">
    <property type="term" value="F:DNA-binding transcription factor activity, RNA polymerase II-specific"/>
    <property type="evidence" value="ECO:0007669"/>
    <property type="project" value="InterPro"/>
</dbReference>
<dbReference type="EMBL" id="JAHLUH010000019">
    <property type="protein sequence ID" value="KAG7724135.1"/>
    <property type="molecule type" value="Genomic_DNA"/>
</dbReference>
<evidence type="ECO:0000256" key="1">
    <source>
        <dbReference type="ARBA" id="ARBA00004123"/>
    </source>
</evidence>
<proteinExistence type="predicted"/>
<evidence type="ECO:0000313" key="10">
    <source>
        <dbReference type="EMBL" id="KAG7724135.1"/>
    </source>
</evidence>
<keyword evidence="2" id="KW-0479">Metal-binding</keyword>
<feature type="domain" description="Zn(2)-C6 fungal-type" evidence="9">
    <location>
        <begin position="33"/>
        <end position="63"/>
    </location>
</feature>
<feature type="region of interest" description="Disordered" evidence="8">
    <location>
        <begin position="537"/>
        <end position="629"/>
    </location>
</feature>
<keyword evidence="6" id="KW-0804">Transcription</keyword>
<protein>
    <recommendedName>
        <fullName evidence="9">Zn(2)-C6 fungal-type domain-containing protein</fullName>
    </recommendedName>
</protein>
<evidence type="ECO:0000256" key="2">
    <source>
        <dbReference type="ARBA" id="ARBA00022723"/>
    </source>
</evidence>
<evidence type="ECO:0000256" key="7">
    <source>
        <dbReference type="ARBA" id="ARBA00023242"/>
    </source>
</evidence>
<evidence type="ECO:0000256" key="4">
    <source>
        <dbReference type="ARBA" id="ARBA00023015"/>
    </source>
</evidence>
<dbReference type="Pfam" id="PF00172">
    <property type="entry name" value="Zn_clus"/>
    <property type="match status" value="1"/>
</dbReference>
<feature type="compositionally biased region" description="Low complexity" evidence="8">
    <location>
        <begin position="247"/>
        <end position="258"/>
    </location>
</feature>
<dbReference type="InterPro" id="IPR036864">
    <property type="entry name" value="Zn2-C6_fun-type_DNA-bd_sf"/>
</dbReference>
<feature type="compositionally biased region" description="Low complexity" evidence="8">
    <location>
        <begin position="719"/>
        <end position="737"/>
    </location>
</feature>
<feature type="compositionally biased region" description="Basic and acidic residues" evidence="8">
    <location>
        <begin position="606"/>
        <end position="615"/>
    </location>
</feature>
<comment type="caution">
    <text evidence="10">The sequence shown here is derived from an EMBL/GenBank/DDBJ whole genome shotgun (WGS) entry which is preliminary data.</text>
</comment>
<comment type="subcellular location">
    <subcellularLocation>
        <location evidence="1">Nucleus</location>
    </subcellularLocation>
</comment>
<feature type="compositionally biased region" description="Basic residues" evidence="8">
    <location>
        <begin position="458"/>
        <end position="467"/>
    </location>
</feature>
<dbReference type="InterPro" id="IPR052202">
    <property type="entry name" value="Yeast_MetPath_Reg"/>
</dbReference>
<dbReference type="GO" id="GO:0008270">
    <property type="term" value="F:zinc ion binding"/>
    <property type="evidence" value="ECO:0007669"/>
    <property type="project" value="InterPro"/>
</dbReference>
<feature type="compositionally biased region" description="Basic and acidic residues" evidence="8">
    <location>
        <begin position="440"/>
        <end position="457"/>
    </location>
</feature>
<dbReference type="SUPFAM" id="SSF57701">
    <property type="entry name" value="Zn2/Cys6 DNA-binding domain"/>
    <property type="match status" value="1"/>
</dbReference>
<reference evidence="10" key="1">
    <citation type="journal article" date="2021" name="G3 (Bethesda)">
        <title>Genomic diversity, chromosomal rearrangements, and interspecies hybridization in the ogataea polymorpha species complex.</title>
        <authorList>
            <person name="Hanson S.J."/>
            <person name="Cinneide E.O."/>
            <person name="Salzberg L.I."/>
            <person name="Wolfe K.H."/>
            <person name="McGowan J."/>
            <person name="Fitzpatrick D.A."/>
            <person name="Matlin K."/>
        </authorList>
    </citation>
    <scope>NUCLEOTIDE SEQUENCE</scope>
    <source>
        <strain evidence="10">83-405-1</strain>
    </source>
</reference>
<dbReference type="AlphaFoldDB" id="A0AAN6D233"/>
<feature type="region of interest" description="Disordered" evidence="8">
    <location>
        <begin position="661"/>
        <end position="737"/>
    </location>
</feature>
<name>A0AAN6D233_9ASCO</name>